<reference evidence="2" key="2">
    <citation type="submission" date="2024-10" db="UniProtKB">
        <authorList>
            <consortium name="EnsemblProtists"/>
        </authorList>
    </citation>
    <scope>IDENTIFICATION</scope>
</reference>
<dbReference type="PaxDb" id="2903-EOD30508"/>
<dbReference type="AlphaFoldDB" id="A0A0D3K423"/>
<accession>A0A0D3K423</accession>
<evidence type="ECO:0008006" key="4">
    <source>
        <dbReference type="Google" id="ProtNLM"/>
    </source>
</evidence>
<keyword evidence="1" id="KW-0812">Transmembrane</keyword>
<proteinExistence type="predicted"/>
<evidence type="ECO:0000313" key="3">
    <source>
        <dbReference type="Proteomes" id="UP000013827"/>
    </source>
</evidence>
<reference evidence="3" key="1">
    <citation type="journal article" date="2013" name="Nature">
        <title>Pan genome of the phytoplankton Emiliania underpins its global distribution.</title>
        <authorList>
            <person name="Read B.A."/>
            <person name="Kegel J."/>
            <person name="Klute M.J."/>
            <person name="Kuo A."/>
            <person name="Lefebvre S.C."/>
            <person name="Maumus F."/>
            <person name="Mayer C."/>
            <person name="Miller J."/>
            <person name="Monier A."/>
            <person name="Salamov A."/>
            <person name="Young J."/>
            <person name="Aguilar M."/>
            <person name="Claverie J.M."/>
            <person name="Frickenhaus S."/>
            <person name="Gonzalez K."/>
            <person name="Herman E.K."/>
            <person name="Lin Y.C."/>
            <person name="Napier J."/>
            <person name="Ogata H."/>
            <person name="Sarno A.F."/>
            <person name="Shmutz J."/>
            <person name="Schroeder D."/>
            <person name="de Vargas C."/>
            <person name="Verret F."/>
            <person name="von Dassow P."/>
            <person name="Valentin K."/>
            <person name="Van de Peer Y."/>
            <person name="Wheeler G."/>
            <person name="Dacks J.B."/>
            <person name="Delwiche C.F."/>
            <person name="Dyhrman S.T."/>
            <person name="Glockner G."/>
            <person name="John U."/>
            <person name="Richards T."/>
            <person name="Worden A.Z."/>
            <person name="Zhang X."/>
            <person name="Grigoriev I.V."/>
            <person name="Allen A.E."/>
            <person name="Bidle K."/>
            <person name="Borodovsky M."/>
            <person name="Bowler C."/>
            <person name="Brownlee C."/>
            <person name="Cock J.M."/>
            <person name="Elias M."/>
            <person name="Gladyshev V.N."/>
            <person name="Groth M."/>
            <person name="Guda C."/>
            <person name="Hadaegh A."/>
            <person name="Iglesias-Rodriguez M.D."/>
            <person name="Jenkins J."/>
            <person name="Jones B.M."/>
            <person name="Lawson T."/>
            <person name="Leese F."/>
            <person name="Lindquist E."/>
            <person name="Lobanov A."/>
            <person name="Lomsadze A."/>
            <person name="Malik S.B."/>
            <person name="Marsh M.E."/>
            <person name="Mackinder L."/>
            <person name="Mock T."/>
            <person name="Mueller-Roeber B."/>
            <person name="Pagarete A."/>
            <person name="Parker M."/>
            <person name="Probert I."/>
            <person name="Quesneville H."/>
            <person name="Raines C."/>
            <person name="Rensing S.A."/>
            <person name="Riano-Pachon D.M."/>
            <person name="Richier S."/>
            <person name="Rokitta S."/>
            <person name="Shiraiwa Y."/>
            <person name="Soanes D.M."/>
            <person name="van der Giezen M."/>
            <person name="Wahlund T.M."/>
            <person name="Williams B."/>
            <person name="Wilson W."/>
            <person name="Wolfe G."/>
            <person name="Wurch L.L."/>
        </authorList>
    </citation>
    <scope>NUCLEOTIDE SEQUENCE</scope>
</reference>
<dbReference type="Proteomes" id="UP000013827">
    <property type="component" value="Unassembled WGS sequence"/>
</dbReference>
<organism evidence="2 3">
    <name type="scientific">Emiliania huxleyi (strain CCMP1516)</name>
    <dbReference type="NCBI Taxonomy" id="280463"/>
    <lineage>
        <taxon>Eukaryota</taxon>
        <taxon>Haptista</taxon>
        <taxon>Haptophyta</taxon>
        <taxon>Prymnesiophyceae</taxon>
        <taxon>Isochrysidales</taxon>
        <taxon>Noelaerhabdaceae</taxon>
        <taxon>Emiliania</taxon>
    </lineage>
</organism>
<dbReference type="GeneID" id="17275782"/>
<evidence type="ECO:0000256" key="1">
    <source>
        <dbReference type="SAM" id="Phobius"/>
    </source>
</evidence>
<dbReference type="KEGG" id="ehx:EMIHUDRAFT_113281"/>
<dbReference type="HOGENOM" id="CLU_1457031_0_0_1"/>
<protein>
    <recommendedName>
        <fullName evidence="4">EF-hand domain-containing protein</fullName>
    </recommendedName>
</protein>
<sequence length="199" mass="21367">MPGAAGGRAILGVLDGLAAQRLYVVGQRGEQRGSRKRRRHCTGLRLLALLGALLAAGAAAAFHARPQLWDTLKEAAGLRRTRRWAKLAEQQAAAAAATTKKAEAAPSVATRLFERAALPLVREYIISHYDDFAASKLTFRDLKEHLGSAMGMTYEELKSDELSAVIEDAVDAISTKCDSGKTDREQCASMLGYVPTGEA</sequence>
<evidence type="ECO:0000313" key="2">
    <source>
        <dbReference type="EnsemblProtists" id="EOD30508"/>
    </source>
</evidence>
<dbReference type="EnsemblProtists" id="EOD30508">
    <property type="protein sequence ID" value="EOD30508"/>
    <property type="gene ID" value="EMIHUDRAFT_113281"/>
</dbReference>
<keyword evidence="1" id="KW-0472">Membrane</keyword>
<keyword evidence="3" id="KW-1185">Reference proteome</keyword>
<keyword evidence="1" id="KW-1133">Transmembrane helix</keyword>
<name>A0A0D3K423_EMIH1</name>
<dbReference type="RefSeq" id="XP_005782937.1">
    <property type="nucleotide sequence ID" value="XM_005782880.1"/>
</dbReference>
<feature type="transmembrane region" description="Helical" evidence="1">
    <location>
        <begin position="44"/>
        <end position="64"/>
    </location>
</feature>